<gene>
    <name evidence="1" type="ORF">AB3G35_20455</name>
</gene>
<proteinExistence type="predicted"/>
<name>A0AB39WV88_9PSED</name>
<accession>A0AB39WV88</accession>
<dbReference type="AlphaFoldDB" id="A0AB39WV88"/>
<sequence length="261" mass="29730">MMIEVQEGQALSADDAWINHAQILAVKLFKQACSVRVVVNTTQLDFQDGKQIVFVDHCSATILARACLETFIVFHWIFQSKDPALRRFRHGVWRLGGLMDRLKLHPSTEQARATLQTTRLQAAEQIAEIEASPYLGDYKPEQAKRLLKGEWRVGWSWTDEAVRAGFNKKYFQNVYSHFCGYAHSSYISSMQMGEAQSMEDQRMLALVALQTSVHVMARTVAFYAELFPRGRAVLESAPAEAQNAAYLWGFTSEDMEHLFDE</sequence>
<dbReference type="Pfam" id="PF18928">
    <property type="entry name" value="DUF5677"/>
    <property type="match status" value="1"/>
</dbReference>
<dbReference type="InterPro" id="IPR043733">
    <property type="entry name" value="DUF5677"/>
</dbReference>
<protein>
    <submittedName>
        <fullName evidence="1">DUF5677 domain-containing protein</fullName>
    </submittedName>
</protein>
<reference evidence="1" key="1">
    <citation type="submission" date="2024-07" db="EMBL/GenBank/DDBJ databases">
        <authorList>
            <person name="Biller S.J."/>
        </authorList>
    </citation>
    <scope>NUCLEOTIDE SEQUENCE</scope>
    <source>
        <strain evidence="1">WC2401</strain>
    </source>
</reference>
<organism evidence="1">
    <name type="scientific">Pseudomonas sp. WC2401</name>
    <dbReference type="NCBI Taxonomy" id="3234143"/>
    <lineage>
        <taxon>Bacteria</taxon>
        <taxon>Pseudomonadati</taxon>
        <taxon>Pseudomonadota</taxon>
        <taxon>Gammaproteobacteria</taxon>
        <taxon>Pseudomonadales</taxon>
        <taxon>Pseudomonadaceae</taxon>
        <taxon>Pseudomonas</taxon>
    </lineage>
</organism>
<dbReference type="EMBL" id="CP165623">
    <property type="protein sequence ID" value="XDV05411.1"/>
    <property type="molecule type" value="Genomic_DNA"/>
</dbReference>
<evidence type="ECO:0000313" key="1">
    <source>
        <dbReference type="EMBL" id="XDV05411.1"/>
    </source>
</evidence>
<dbReference type="RefSeq" id="WP_369782019.1">
    <property type="nucleotide sequence ID" value="NZ_CP165623.1"/>
</dbReference>